<proteinExistence type="predicted"/>
<reference evidence="2 3" key="1">
    <citation type="submission" date="2018-05" db="EMBL/GenBank/DDBJ databases">
        <title>Streptococcus from otitis media.</title>
        <authorList>
            <person name="Wayes A.M."/>
            <person name="Jakubovics N.S."/>
        </authorList>
    </citation>
    <scope>NUCLEOTIDE SEQUENCE [LARGE SCALE GENOMIC DNA]</scope>
    <source>
        <strain evidence="2 3">NU43</strain>
    </source>
</reference>
<dbReference type="Proteomes" id="UP000289485">
    <property type="component" value="Unassembled WGS sequence"/>
</dbReference>
<feature type="region of interest" description="Disordered" evidence="1">
    <location>
        <begin position="113"/>
        <end position="158"/>
    </location>
</feature>
<organism evidence="2 3">
    <name type="scientific">Streptococcus oralis</name>
    <dbReference type="NCBI Taxonomy" id="1303"/>
    <lineage>
        <taxon>Bacteria</taxon>
        <taxon>Bacillati</taxon>
        <taxon>Bacillota</taxon>
        <taxon>Bacilli</taxon>
        <taxon>Lactobacillales</taxon>
        <taxon>Streptococcaceae</taxon>
        <taxon>Streptococcus</taxon>
    </lineage>
</organism>
<evidence type="ECO:0000256" key="1">
    <source>
        <dbReference type="SAM" id="MobiDB-lite"/>
    </source>
</evidence>
<sequence>MPKISISLTEQEELLLAARELVTSTSNLTSQLQGVIEKIPAVCKEGSLQSRLDELQLSRFTAKAQTFQSLTELLYNHIQTTYRATIDTDKLLAADIVNAALVNKELDAETRRALEQDPQKAFELTRDNIKETQSKPDYKGPKSEDAILYSGRTNEGGA</sequence>
<name>A0A4Q2FIG8_STROR</name>
<evidence type="ECO:0000313" key="2">
    <source>
        <dbReference type="EMBL" id="RXX20938.1"/>
    </source>
</evidence>
<dbReference type="EMBL" id="QEWJ01000006">
    <property type="protein sequence ID" value="RXX20938.1"/>
    <property type="molecule type" value="Genomic_DNA"/>
</dbReference>
<protein>
    <submittedName>
        <fullName evidence="2">Uncharacterized protein</fullName>
    </submittedName>
</protein>
<feature type="compositionally biased region" description="Basic and acidic residues" evidence="1">
    <location>
        <begin position="113"/>
        <end position="145"/>
    </location>
</feature>
<comment type="caution">
    <text evidence="2">The sequence shown here is derived from an EMBL/GenBank/DDBJ whole genome shotgun (WGS) entry which is preliminary data.</text>
</comment>
<evidence type="ECO:0000313" key="3">
    <source>
        <dbReference type="Proteomes" id="UP000289485"/>
    </source>
</evidence>
<accession>A0A4Q2FIG8</accession>
<dbReference type="RefSeq" id="WP_129326266.1">
    <property type="nucleotide sequence ID" value="NZ_JAHZPJ010000006.1"/>
</dbReference>
<dbReference type="AlphaFoldDB" id="A0A4Q2FIG8"/>
<gene>
    <name evidence="2" type="ORF">DF216_06000</name>
</gene>